<keyword evidence="4" id="KW-0808">Transferase</keyword>
<dbReference type="Proteomes" id="UP000015354">
    <property type="component" value="Unassembled WGS sequence"/>
</dbReference>
<protein>
    <submittedName>
        <fullName evidence="4">Phosphatidylinositol-4-phosphate 5-kinase-like protein</fullName>
    </submittedName>
</protein>
<organism evidence="4 5">
    <name type="scientific">Strigomonas culicis</name>
    <dbReference type="NCBI Taxonomy" id="28005"/>
    <lineage>
        <taxon>Eukaryota</taxon>
        <taxon>Discoba</taxon>
        <taxon>Euglenozoa</taxon>
        <taxon>Kinetoplastea</taxon>
        <taxon>Metakinetoplastina</taxon>
        <taxon>Trypanosomatida</taxon>
        <taxon>Trypanosomatidae</taxon>
        <taxon>Strigomonadinae</taxon>
        <taxon>Strigomonas</taxon>
    </lineage>
</organism>
<dbReference type="SMART" id="SM00698">
    <property type="entry name" value="MORN"/>
    <property type="match status" value="7"/>
</dbReference>
<feature type="domain" description="Kinesin motor" evidence="3">
    <location>
        <begin position="674"/>
        <end position="981"/>
    </location>
</feature>
<dbReference type="EMBL" id="ATMH01007868">
    <property type="protein sequence ID" value="EPY23105.1"/>
    <property type="molecule type" value="Genomic_DNA"/>
</dbReference>
<dbReference type="Pfam" id="PF02493">
    <property type="entry name" value="MORN"/>
    <property type="match status" value="7"/>
</dbReference>
<dbReference type="GO" id="GO:0005829">
    <property type="term" value="C:cytosol"/>
    <property type="evidence" value="ECO:0007669"/>
    <property type="project" value="TreeGrafter"/>
</dbReference>
<dbReference type="Pfam" id="PF00225">
    <property type="entry name" value="Kinesin"/>
    <property type="match status" value="1"/>
</dbReference>
<sequence length="1014" mass="114113">MELAAPAKVPQKKKLLNGVNITFTYPSGSKYVGGFKDGKLHGYGVYTYVPSGDEYAGEWKADMKHGHGTYTYARGDKYVGEWFAGKKNGKGLFLFANGDEYIGCWSEDKMDGYGVFTLKSNDSKYCGYWQEGVRFGKGTLYYGNGDIYEGEWVDGKEQGLGTFQEMNGELYTGEWNGGTMEGKGVIREKGLIFLVEYMGGFIIAKIPFDPLVETIEPGWERAYARFCEWLQRSKDPEKKPGRTKEEEVDQSCREENAVLKRRVEALMNSLRNAVDTPIGEDTDKKQLLLLADRNREYQMELETTIDTLRLRVGLIEGTLQEKMLEQMRLKEELKVKNMNLASALEKLDAMGSRRSRFASESVDNSGLAEGIEELSVLREEKIVLLKKNTEYQKRVTFLTSENTKLTSSLRKAEEQTEAITQAYDTMREHFDEFTRLLSLQQQDGSMGISTVVDSPEKEMEGDVVANQLRLINKINAELSECNRALERKAIGKENGFLNDESKRNKTNGALQEKNSSLQETVNVLRSELQHTKQTLQCTTETLEAYKRKNNDLSEQVSAAAKSQCVDALLKKAIDEKTERVAKLENENAELARLLEEARAQVEEDRAVVNVQLSKTRRLSSSQQHEADMEDAKKERAKLRKKIKKLTGERAKTSLELYETQISLSRVERVLQMLEGGIVVAAYVREDGSAIGDTVVKIDPVNTSQLLYTSENVEHAYQFDCCVSEDVATQTLFNELRRPLILISLGLQVSFVTLGESHTNKSTFLKSLFPFFMECLNSMKDQHRAEVYSISYRVAVIEIGVHGGYDCISRSSVRRIVKDDHGYVAPEGVTFSDCLPTDIFSTVSKAVENRIQVNGQSHMWIQIQRIRTHRVLQTTVTGRLTFLDLCGPAPLLNQVDIEAALFANQSTTAIADVICALQARQSVVPFTKSLETHLLFDLFGGNSFTTILGCMNKGSKHAEATGNTLTLLDRFAKIQNGPFLQDFISSDVLRWKEIVSALSSVEQSRKEMTAVDDVR</sequence>
<evidence type="ECO:0000313" key="5">
    <source>
        <dbReference type="Proteomes" id="UP000015354"/>
    </source>
</evidence>
<dbReference type="GO" id="GO:0005524">
    <property type="term" value="F:ATP binding"/>
    <property type="evidence" value="ECO:0007669"/>
    <property type="project" value="InterPro"/>
</dbReference>
<evidence type="ECO:0000256" key="2">
    <source>
        <dbReference type="SAM" id="Coils"/>
    </source>
</evidence>
<dbReference type="OrthoDB" id="270720at2759"/>
<proteinExistence type="predicted"/>
<dbReference type="GO" id="GO:0016301">
    <property type="term" value="F:kinase activity"/>
    <property type="evidence" value="ECO:0007669"/>
    <property type="project" value="UniProtKB-KW"/>
</dbReference>
<evidence type="ECO:0000313" key="4">
    <source>
        <dbReference type="EMBL" id="EPY23105.1"/>
    </source>
</evidence>
<dbReference type="SUPFAM" id="SSF52540">
    <property type="entry name" value="P-loop containing nucleoside triphosphate hydrolases"/>
    <property type="match status" value="1"/>
</dbReference>
<name>S9VIV2_9TRYP</name>
<dbReference type="GO" id="GO:0003777">
    <property type="term" value="F:microtubule motor activity"/>
    <property type="evidence" value="ECO:0007669"/>
    <property type="project" value="InterPro"/>
</dbReference>
<keyword evidence="4" id="KW-0418">Kinase</keyword>
<dbReference type="GO" id="GO:0008017">
    <property type="term" value="F:microtubule binding"/>
    <property type="evidence" value="ECO:0007669"/>
    <property type="project" value="InterPro"/>
</dbReference>
<dbReference type="GO" id="GO:0007018">
    <property type="term" value="P:microtubule-based movement"/>
    <property type="evidence" value="ECO:0007669"/>
    <property type="project" value="InterPro"/>
</dbReference>
<gene>
    <name evidence="4" type="ORF">STCU_07868</name>
</gene>
<dbReference type="InterPro" id="IPR027417">
    <property type="entry name" value="P-loop_NTPase"/>
</dbReference>
<dbReference type="Gene3D" id="3.40.850.10">
    <property type="entry name" value="Kinesin motor domain"/>
    <property type="match status" value="1"/>
</dbReference>
<dbReference type="PANTHER" id="PTHR43215">
    <property type="entry name" value="RADIAL SPOKE HEAD 1 HOMOLOG"/>
    <property type="match status" value="1"/>
</dbReference>
<feature type="coiled-coil region" evidence="2">
    <location>
        <begin position="507"/>
        <end position="655"/>
    </location>
</feature>
<dbReference type="InterPro" id="IPR003409">
    <property type="entry name" value="MORN"/>
</dbReference>
<keyword evidence="5" id="KW-1185">Reference proteome</keyword>
<dbReference type="Gene3D" id="2.20.110.10">
    <property type="entry name" value="Histone H3 K4-specific methyltransferase SET7/9 N-terminal domain"/>
    <property type="match status" value="3"/>
</dbReference>
<evidence type="ECO:0000259" key="3">
    <source>
        <dbReference type="SMART" id="SM00129"/>
    </source>
</evidence>
<comment type="caution">
    <text evidence="4">The sequence shown here is derived from an EMBL/GenBank/DDBJ whole genome shotgun (WGS) entry which is preliminary data.</text>
</comment>
<feature type="coiled-coil region" evidence="2">
    <location>
        <begin position="395"/>
        <end position="429"/>
    </location>
</feature>
<dbReference type="SUPFAM" id="SSF82185">
    <property type="entry name" value="Histone H3 K4-specific methyltransferase SET7/9 N-terminal domain"/>
    <property type="match status" value="2"/>
</dbReference>
<dbReference type="PANTHER" id="PTHR43215:SF14">
    <property type="entry name" value="RADIAL SPOKE HEAD 1 HOMOLOG"/>
    <property type="match status" value="1"/>
</dbReference>
<dbReference type="InterPro" id="IPR036961">
    <property type="entry name" value="Kinesin_motor_dom_sf"/>
</dbReference>
<keyword evidence="1" id="KW-0677">Repeat</keyword>
<accession>S9VIV2</accession>
<dbReference type="SMART" id="SM00129">
    <property type="entry name" value="KISc"/>
    <property type="match status" value="1"/>
</dbReference>
<dbReference type="AlphaFoldDB" id="S9VIV2"/>
<evidence type="ECO:0000256" key="1">
    <source>
        <dbReference type="ARBA" id="ARBA00022737"/>
    </source>
</evidence>
<dbReference type="InterPro" id="IPR001752">
    <property type="entry name" value="Kinesin_motor_dom"/>
</dbReference>
<keyword evidence="2" id="KW-0175">Coiled coil</keyword>
<reference evidence="4 5" key="1">
    <citation type="journal article" date="2013" name="PLoS ONE">
        <title>Predicting the Proteins of Angomonas deanei, Strigomonas culicis and Their Respective Endosymbionts Reveals New Aspects of the Trypanosomatidae Family.</title>
        <authorList>
            <person name="Motta M.C."/>
            <person name="Martins A.C."/>
            <person name="de Souza S.S."/>
            <person name="Catta-Preta C.M."/>
            <person name="Silva R."/>
            <person name="Klein C.C."/>
            <person name="de Almeida L.G."/>
            <person name="de Lima Cunha O."/>
            <person name="Ciapina L.P."/>
            <person name="Brocchi M."/>
            <person name="Colabardini A.C."/>
            <person name="de Araujo Lima B."/>
            <person name="Machado C.R."/>
            <person name="de Almeida Soares C.M."/>
            <person name="Probst C.M."/>
            <person name="de Menezes C.B."/>
            <person name="Thompson C.E."/>
            <person name="Bartholomeu D.C."/>
            <person name="Gradia D.F."/>
            <person name="Pavoni D.P."/>
            <person name="Grisard E.C."/>
            <person name="Fantinatti-Garboggini F."/>
            <person name="Marchini F.K."/>
            <person name="Rodrigues-Luiz G.F."/>
            <person name="Wagner G."/>
            <person name="Goldman G.H."/>
            <person name="Fietto J.L."/>
            <person name="Elias M.C."/>
            <person name="Goldman M.H."/>
            <person name="Sagot M.F."/>
            <person name="Pereira M."/>
            <person name="Stoco P.H."/>
            <person name="de Mendonca-Neto R.P."/>
            <person name="Teixeira S.M."/>
            <person name="Maciel T.E."/>
            <person name="de Oliveira Mendes T.A."/>
            <person name="Urmenyi T.P."/>
            <person name="de Souza W."/>
            <person name="Schenkman S."/>
            <person name="de Vasconcelos A.T."/>
        </authorList>
    </citation>
    <scope>NUCLEOTIDE SEQUENCE [LARGE SCALE GENOMIC DNA]</scope>
</reference>